<dbReference type="EMBL" id="FOKG01000021">
    <property type="protein sequence ID" value="SFB57426.1"/>
    <property type="molecule type" value="Genomic_DNA"/>
</dbReference>
<dbReference type="Proteomes" id="UP000243799">
    <property type="component" value="Unassembled WGS sequence"/>
</dbReference>
<dbReference type="Gene3D" id="3.40.50.150">
    <property type="entry name" value="Vaccinia Virus protein VP39"/>
    <property type="match status" value="1"/>
</dbReference>
<feature type="region of interest" description="Disordered" evidence="1">
    <location>
        <begin position="242"/>
        <end position="273"/>
    </location>
</feature>
<evidence type="ECO:0000256" key="1">
    <source>
        <dbReference type="SAM" id="MobiDB-lite"/>
    </source>
</evidence>
<sequence>MNAIQHWRDALAAWEIPPAVLADAEDSPWVLPRHVFVRRARSQLDRPEGASFEVAWQALRPSGSVLDVGAGAGSASLPLAPRSTDITAVDGDAELLARFALRASEIGVAARTVRGTWPEVGEDLPAFDVVVCHHVLYNAPDLPAFVNALTSHARRLVVLDLAERHPLTALNELWVWFHGIRRPDGPTADDAIAALGELGITPEVARWQRFPATEHPDFATMVDVTRRRLCLPRSRAAEVADALSEAGHGKDDTPDLGSSGNGIVTLSWPGGAG</sequence>
<dbReference type="InterPro" id="IPR041698">
    <property type="entry name" value="Methyltransf_25"/>
</dbReference>
<dbReference type="Pfam" id="PF13649">
    <property type="entry name" value="Methyltransf_25"/>
    <property type="match status" value="1"/>
</dbReference>
<feature type="domain" description="Methyltransferase" evidence="2">
    <location>
        <begin position="65"/>
        <end position="151"/>
    </location>
</feature>
<dbReference type="CDD" id="cd02440">
    <property type="entry name" value="AdoMet_MTases"/>
    <property type="match status" value="1"/>
</dbReference>
<dbReference type="SUPFAM" id="SSF53335">
    <property type="entry name" value="S-adenosyl-L-methionine-dependent methyltransferases"/>
    <property type="match status" value="1"/>
</dbReference>
<dbReference type="GO" id="GO:0032259">
    <property type="term" value="P:methylation"/>
    <property type="evidence" value="ECO:0007669"/>
    <property type="project" value="UniProtKB-KW"/>
</dbReference>
<accession>A0A1I1C602</accession>
<keyword evidence="3" id="KW-0489">Methyltransferase</keyword>
<dbReference type="STRING" id="490629.SAMN05216266_1215"/>
<name>A0A1I1C602_9PSEU</name>
<protein>
    <submittedName>
        <fullName evidence="3">Methyltransferase domain-containing protein</fullName>
    </submittedName>
</protein>
<keyword evidence="3" id="KW-0808">Transferase</keyword>
<evidence type="ECO:0000259" key="2">
    <source>
        <dbReference type="Pfam" id="PF13649"/>
    </source>
</evidence>
<dbReference type="OrthoDB" id="5242847at2"/>
<dbReference type="AlphaFoldDB" id="A0A1I1C602"/>
<organism evidence="3 4">
    <name type="scientific">Amycolatopsis marina</name>
    <dbReference type="NCBI Taxonomy" id="490629"/>
    <lineage>
        <taxon>Bacteria</taxon>
        <taxon>Bacillati</taxon>
        <taxon>Actinomycetota</taxon>
        <taxon>Actinomycetes</taxon>
        <taxon>Pseudonocardiales</taxon>
        <taxon>Pseudonocardiaceae</taxon>
        <taxon>Amycolatopsis</taxon>
    </lineage>
</organism>
<evidence type="ECO:0000313" key="3">
    <source>
        <dbReference type="EMBL" id="SFB57426.1"/>
    </source>
</evidence>
<dbReference type="RefSeq" id="WP_091677152.1">
    <property type="nucleotide sequence ID" value="NZ_FOKG01000021.1"/>
</dbReference>
<dbReference type="GO" id="GO:0008168">
    <property type="term" value="F:methyltransferase activity"/>
    <property type="evidence" value="ECO:0007669"/>
    <property type="project" value="UniProtKB-KW"/>
</dbReference>
<evidence type="ECO:0000313" key="4">
    <source>
        <dbReference type="Proteomes" id="UP000243799"/>
    </source>
</evidence>
<proteinExistence type="predicted"/>
<dbReference type="InterPro" id="IPR029063">
    <property type="entry name" value="SAM-dependent_MTases_sf"/>
</dbReference>
<reference evidence="4" key="1">
    <citation type="submission" date="2016-10" db="EMBL/GenBank/DDBJ databases">
        <authorList>
            <person name="Varghese N."/>
            <person name="Submissions S."/>
        </authorList>
    </citation>
    <scope>NUCLEOTIDE SEQUENCE [LARGE SCALE GENOMIC DNA]</scope>
    <source>
        <strain evidence="4">CGMCC 4.3568</strain>
    </source>
</reference>
<gene>
    <name evidence="3" type="ORF">SAMN05216266_1215</name>
</gene>
<keyword evidence="4" id="KW-1185">Reference proteome</keyword>